<keyword evidence="2" id="KW-0276">Fatty acid metabolism</keyword>
<feature type="domain" description="AMP-dependent synthetase/ligase" evidence="5">
    <location>
        <begin position="18"/>
        <end position="428"/>
    </location>
</feature>
<dbReference type="Gene3D" id="3.30.300.30">
    <property type="match status" value="1"/>
</dbReference>
<sequence length="602" mass="66592">MIKTIAELFYEALGHDLPDAMAYKAGGTYVPLSHGDIQTLVERLALALHHEGIQEGDRVAILSENRPEWALADYACAILGIVSAPVYPTLNPNSTEFIIRHSGARMIFCSTRAQLDKVLAAWPRLPELQTAVLMDGDAPEAAGRRILTWKGLQAAGKLQEDQRPQVRAWAAQRDPGQLLTLIYTSGTTGEPKGAMLTHGNLVSNILAALKVLEIRRGQRCMSFLPLSHIFERMGGHYTMFHAGVAIYYVTDLENLPAAFQEVRPQVLLAVPRVYEKVYARIREAVAAAGPAKRFIFHWAMWVGRRMAALRYVGRAPGFLLRVLYAAADRAVFSKVRERLGGRLEISASGGAALGAPVMEFFWAAGVPVYEGYGLSETSPILTINRVNQVRPGFVGRPILDEWQGKPFLKLSEDGEILCQGPNVTLGYWNDPFATGQAFDEEGYFRTGDIGALDELGRLRITDRKKELLVTSGGKNVAPQPLERLLTQDKYIAQAVVIGDHRNFLSAIVVANMASLHRWAERAGIGYESDADLVARPEAKEKVLSRIGRINEHLSNFERIRKIVLSSEEMTLESGMLTPSLKIKRKAVCERYAEAIESLYEGS</sequence>
<keyword evidence="3" id="KW-0443">Lipid metabolism</keyword>
<dbReference type="InterPro" id="IPR042099">
    <property type="entry name" value="ANL_N_sf"/>
</dbReference>
<evidence type="ECO:0000313" key="6">
    <source>
        <dbReference type="EMBL" id="BDU71953.1"/>
    </source>
</evidence>
<evidence type="ECO:0000256" key="4">
    <source>
        <dbReference type="ARBA" id="ARBA00024484"/>
    </source>
</evidence>
<dbReference type="GO" id="GO:0016020">
    <property type="term" value="C:membrane"/>
    <property type="evidence" value="ECO:0007669"/>
    <property type="project" value="TreeGrafter"/>
</dbReference>
<dbReference type="Pfam" id="PF00501">
    <property type="entry name" value="AMP-binding"/>
    <property type="match status" value="1"/>
</dbReference>
<evidence type="ECO:0000256" key="3">
    <source>
        <dbReference type="ARBA" id="ARBA00023098"/>
    </source>
</evidence>
<comment type="catalytic activity">
    <reaction evidence="4">
        <text>a long-chain fatty acid + ATP + CoA = a long-chain fatty acyl-CoA + AMP + diphosphate</text>
        <dbReference type="Rhea" id="RHEA:15421"/>
        <dbReference type="ChEBI" id="CHEBI:30616"/>
        <dbReference type="ChEBI" id="CHEBI:33019"/>
        <dbReference type="ChEBI" id="CHEBI:57287"/>
        <dbReference type="ChEBI" id="CHEBI:57560"/>
        <dbReference type="ChEBI" id="CHEBI:83139"/>
        <dbReference type="ChEBI" id="CHEBI:456215"/>
        <dbReference type="EC" id="6.2.1.3"/>
    </reaction>
    <physiologicalReaction direction="left-to-right" evidence="4">
        <dbReference type="Rhea" id="RHEA:15422"/>
    </physiologicalReaction>
</comment>
<dbReference type="PANTHER" id="PTHR43272:SF32">
    <property type="entry name" value="AMP-DEPENDENT SYNTHETASE_LIGASE DOMAIN-CONTAINING PROTEIN"/>
    <property type="match status" value="1"/>
</dbReference>
<keyword evidence="7" id="KW-1185">Reference proteome</keyword>
<dbReference type="Pfam" id="PF23562">
    <property type="entry name" value="AMP-binding_C_3"/>
    <property type="match status" value="1"/>
</dbReference>
<dbReference type="SUPFAM" id="SSF56801">
    <property type="entry name" value="Acetyl-CoA synthetase-like"/>
    <property type="match status" value="1"/>
</dbReference>
<dbReference type="InterPro" id="IPR045851">
    <property type="entry name" value="AMP-bd_C_sf"/>
</dbReference>
<dbReference type="RefSeq" id="WP_316414855.1">
    <property type="nucleotide sequence ID" value="NZ_AP027080.1"/>
</dbReference>
<dbReference type="Proteomes" id="UP001238179">
    <property type="component" value="Chromosome"/>
</dbReference>
<dbReference type="CDD" id="cd05907">
    <property type="entry name" value="VL_LC_FACS_like"/>
    <property type="match status" value="1"/>
</dbReference>
<evidence type="ECO:0000313" key="7">
    <source>
        <dbReference type="Proteomes" id="UP001238179"/>
    </source>
</evidence>
<proteinExistence type="predicted"/>
<evidence type="ECO:0000256" key="2">
    <source>
        <dbReference type="ARBA" id="ARBA00022832"/>
    </source>
</evidence>
<dbReference type="InterPro" id="IPR000873">
    <property type="entry name" value="AMP-dep_synth/lig_dom"/>
</dbReference>
<dbReference type="KEGG" id="msil:METEAL_11270"/>
<gene>
    <name evidence="6" type="ORF">METEAL_11270</name>
</gene>
<dbReference type="AlphaFoldDB" id="A0AA48GX42"/>
<dbReference type="GO" id="GO:0004467">
    <property type="term" value="F:long-chain fatty acid-CoA ligase activity"/>
    <property type="evidence" value="ECO:0007669"/>
    <property type="project" value="UniProtKB-EC"/>
</dbReference>
<dbReference type="PROSITE" id="PS00455">
    <property type="entry name" value="AMP_BINDING"/>
    <property type="match status" value="1"/>
</dbReference>
<dbReference type="PANTHER" id="PTHR43272">
    <property type="entry name" value="LONG-CHAIN-FATTY-ACID--COA LIGASE"/>
    <property type="match status" value="1"/>
</dbReference>
<protein>
    <submittedName>
        <fullName evidence="6">AMP-dependent synthetase</fullName>
    </submittedName>
</protein>
<reference evidence="7" key="1">
    <citation type="journal article" date="2023" name="Int. J. Syst. Evol. Microbiol.">
        <title>Mesoterricola silvestris gen. nov., sp. nov., Mesoterricola sediminis sp. nov., Geothrix oryzae sp. nov., Geothrix edaphica sp. nov., Geothrix rubra sp. nov., and Geothrix limicola sp. nov., six novel members of Acidobacteriota isolated from soils.</title>
        <authorList>
            <person name="Itoh H."/>
            <person name="Sugisawa Y."/>
            <person name="Mise K."/>
            <person name="Xu Z."/>
            <person name="Kuniyasu M."/>
            <person name="Ushijima N."/>
            <person name="Kawano K."/>
            <person name="Kobayashi E."/>
            <person name="Shiratori Y."/>
            <person name="Masuda Y."/>
            <person name="Senoo K."/>
        </authorList>
    </citation>
    <scope>NUCLEOTIDE SEQUENCE [LARGE SCALE GENOMIC DNA]</scope>
    <source>
        <strain evidence="7">W79</strain>
    </source>
</reference>
<dbReference type="Gene3D" id="3.40.50.12780">
    <property type="entry name" value="N-terminal domain of ligase-like"/>
    <property type="match status" value="1"/>
</dbReference>
<dbReference type="InterPro" id="IPR020845">
    <property type="entry name" value="AMP-binding_CS"/>
</dbReference>
<keyword evidence="1" id="KW-0436">Ligase</keyword>
<accession>A0AA48GX42</accession>
<name>A0AA48GX42_9BACT</name>
<evidence type="ECO:0000256" key="1">
    <source>
        <dbReference type="ARBA" id="ARBA00022598"/>
    </source>
</evidence>
<evidence type="ECO:0000259" key="5">
    <source>
        <dbReference type="Pfam" id="PF00501"/>
    </source>
</evidence>
<organism evidence="6 7">
    <name type="scientific">Mesoterricola silvestris</name>
    <dbReference type="NCBI Taxonomy" id="2927979"/>
    <lineage>
        <taxon>Bacteria</taxon>
        <taxon>Pseudomonadati</taxon>
        <taxon>Acidobacteriota</taxon>
        <taxon>Holophagae</taxon>
        <taxon>Holophagales</taxon>
        <taxon>Holophagaceae</taxon>
        <taxon>Mesoterricola</taxon>
    </lineage>
</organism>
<dbReference type="EMBL" id="AP027080">
    <property type="protein sequence ID" value="BDU71953.1"/>
    <property type="molecule type" value="Genomic_DNA"/>
</dbReference>